<dbReference type="SUPFAM" id="SSF51445">
    <property type="entry name" value="(Trans)glycosidases"/>
    <property type="match status" value="1"/>
</dbReference>
<dbReference type="InterPro" id="IPR037439">
    <property type="entry name" value="Branching_enzy"/>
</dbReference>
<dbReference type="InterPro" id="IPR013780">
    <property type="entry name" value="Glyco_hydro_b"/>
</dbReference>
<feature type="domain" description="Glycosyl hydrolase family 13 catalytic" evidence="13">
    <location>
        <begin position="170"/>
        <end position="530"/>
    </location>
</feature>
<dbReference type="RefSeq" id="WP_101646225.1">
    <property type="nucleotide sequence ID" value="NZ_PGVE01000012.1"/>
</dbReference>
<dbReference type="GO" id="GO:0043169">
    <property type="term" value="F:cation binding"/>
    <property type="evidence" value="ECO:0007669"/>
    <property type="project" value="InterPro"/>
</dbReference>
<dbReference type="GO" id="GO:0005829">
    <property type="term" value="C:cytosol"/>
    <property type="evidence" value="ECO:0007669"/>
    <property type="project" value="TreeGrafter"/>
</dbReference>
<comment type="function">
    <text evidence="2 10">Catalyzes the formation of the alpha-1,6-glucosidic linkages in glycogen by scission of a 1,4-alpha-linked oligosaccharide from growing alpha-1,4-glucan chains and the subsequent attachment of the oligosaccharide to the alpha-1,6 position.</text>
</comment>
<dbReference type="Gene3D" id="2.60.40.1180">
    <property type="entry name" value="Golgi alpha-mannosidase II"/>
    <property type="match status" value="1"/>
</dbReference>
<keyword evidence="6 10" id="KW-0328">Glycosyltransferase</keyword>
<evidence type="ECO:0000256" key="10">
    <source>
        <dbReference type="HAMAP-Rule" id="MF_00685"/>
    </source>
</evidence>
<protein>
    <recommendedName>
        <fullName evidence="10">1,4-alpha-glucan branching enzyme GlgB</fullName>
        <ecNumber evidence="10">2.4.1.18</ecNumber>
    </recommendedName>
    <alternativeName>
        <fullName evidence="10">1,4-alpha-D-glucan:1,4-alpha-D-glucan 6-glucosyl-transferase</fullName>
    </alternativeName>
    <alternativeName>
        <fullName evidence="10">Alpha-(1-&gt;4)-glucan branching enzyme</fullName>
    </alternativeName>
    <alternativeName>
        <fullName evidence="10">Glycogen branching enzyme</fullName>
        <shortName evidence="10">BE</shortName>
    </alternativeName>
</protein>
<comment type="pathway">
    <text evidence="3 10">Glycan biosynthesis; glycogen biosynthesis.</text>
</comment>
<dbReference type="NCBIfam" id="NF003811">
    <property type="entry name" value="PRK05402.1"/>
    <property type="match status" value="1"/>
</dbReference>
<evidence type="ECO:0000259" key="13">
    <source>
        <dbReference type="SMART" id="SM00642"/>
    </source>
</evidence>
<feature type="active site" description="Nucleophile" evidence="10 11">
    <location>
        <position position="327"/>
    </location>
</feature>
<dbReference type="InterPro" id="IPR013783">
    <property type="entry name" value="Ig-like_fold"/>
</dbReference>
<dbReference type="InterPro" id="IPR004193">
    <property type="entry name" value="Glyco_hydro_13_N"/>
</dbReference>
<proteinExistence type="inferred from homology"/>
<dbReference type="Gene3D" id="2.60.40.10">
    <property type="entry name" value="Immunoglobulins"/>
    <property type="match status" value="1"/>
</dbReference>
<dbReference type="CDD" id="cd11322">
    <property type="entry name" value="AmyAc_Glg_BE"/>
    <property type="match status" value="1"/>
</dbReference>
<dbReference type="InterPro" id="IPR006048">
    <property type="entry name" value="A-amylase/branching_C"/>
</dbReference>
<dbReference type="FunFam" id="2.60.40.10:FF:000169">
    <property type="entry name" value="1,4-alpha-glucan branching enzyme GlgB"/>
    <property type="match status" value="1"/>
</dbReference>
<dbReference type="InterPro" id="IPR006407">
    <property type="entry name" value="GlgB"/>
</dbReference>
<feature type="compositionally biased region" description="Basic residues" evidence="12">
    <location>
        <begin position="652"/>
        <end position="662"/>
    </location>
</feature>
<dbReference type="PIRSF" id="PIRSF000463">
    <property type="entry name" value="GlgB"/>
    <property type="match status" value="1"/>
</dbReference>
<dbReference type="InterPro" id="IPR017853">
    <property type="entry name" value="GH"/>
</dbReference>
<evidence type="ECO:0000256" key="8">
    <source>
        <dbReference type="ARBA" id="ARBA00023056"/>
    </source>
</evidence>
<evidence type="ECO:0000256" key="4">
    <source>
        <dbReference type="ARBA" id="ARBA00009000"/>
    </source>
</evidence>
<dbReference type="Proteomes" id="UP000234950">
    <property type="component" value="Unassembled WGS sequence"/>
</dbReference>
<dbReference type="SMART" id="SM00642">
    <property type="entry name" value="Aamy"/>
    <property type="match status" value="1"/>
</dbReference>
<sequence length="671" mass="78983">MDLAVLTFFQKKDKEVKQVVLTHPTDYEVYLFHEGSLYESYKVFGAHVELQKGIKGTRFSVWAPHAIKVNVVGDFNKWDGSKHGMTKLNDQGIWSLFIPGLLENEIYKYQIKTAAGDTILKADPYAFFSELRPHTASVIYNIEGYEWKDQRWFKNKRKKTVYEEPLSIYEVHLGSWRKRDEHTFYTYRELADELIPYVLEHHFTHIEIMPLVEHPYDRSWGYQGTGYYSPTSRYGTPHDLMYFIDQCHQNGIGVLLDWVPGHYSKDAHGLYKFDGQPTYEYEDVYVQENEVWGTANFDLGKPEVNSFLISNALFWMKYYHVDGFRVDAVANMLYWHASGTFQENPYAVSFLQKLNEVVFEAEPSVLIIAEDSTDWPLVTSPTYQGGLGFNFKWNMGWMNDILKYMEADSRNRKYLHDKVTFSLMYAFSENFILPFSHDEVVHGKKSLLNKMPGDYWQKFAQLRLLLGYLMTHPGKKLLFMGGEFGQFDEWKDLEDLDWELHDFEMHRLVHHYFKDLMMLYKRSKALWQLDHENEGFEWIDPDNKEQSIFSFIRKGKQEDNLLIIVCNFTEVVYENFKVGVPSYHYYNEIFNSDAIPYGGSGQVNKKKMKTIVKPFHNQPCHLELTIPPFGISILRPLKTRKGSKNNDTEKKVRSHVTGRRTRQPSQFIDQE</sequence>
<comment type="caution">
    <text evidence="14">The sequence shown here is derived from an EMBL/GenBank/DDBJ whole genome shotgun (WGS) entry which is preliminary data.</text>
</comment>
<comment type="subunit">
    <text evidence="10">Monomer.</text>
</comment>
<dbReference type="EMBL" id="PGVE01000012">
    <property type="protein sequence ID" value="PLS09643.1"/>
    <property type="molecule type" value="Genomic_DNA"/>
</dbReference>
<dbReference type="SUPFAM" id="SSF51011">
    <property type="entry name" value="Glycosyl hydrolase domain"/>
    <property type="match status" value="1"/>
</dbReference>
<dbReference type="AlphaFoldDB" id="A0A2N5HVV0"/>
<evidence type="ECO:0000256" key="11">
    <source>
        <dbReference type="PIRSR" id="PIRSR000463-1"/>
    </source>
</evidence>
<dbReference type="InterPro" id="IPR014756">
    <property type="entry name" value="Ig_E-set"/>
</dbReference>
<evidence type="ECO:0000256" key="7">
    <source>
        <dbReference type="ARBA" id="ARBA00022679"/>
    </source>
</evidence>
<evidence type="ECO:0000313" key="14">
    <source>
        <dbReference type="EMBL" id="PLS09643.1"/>
    </source>
</evidence>
<dbReference type="EC" id="2.4.1.18" evidence="10"/>
<evidence type="ECO:0000256" key="12">
    <source>
        <dbReference type="SAM" id="MobiDB-lite"/>
    </source>
</evidence>
<evidence type="ECO:0000256" key="1">
    <source>
        <dbReference type="ARBA" id="ARBA00000826"/>
    </source>
</evidence>
<dbReference type="OrthoDB" id="9800174at2"/>
<dbReference type="Gene3D" id="3.20.20.80">
    <property type="entry name" value="Glycosidases"/>
    <property type="match status" value="1"/>
</dbReference>
<keyword evidence="7 10" id="KW-0808">Transferase</keyword>
<dbReference type="Pfam" id="PF00128">
    <property type="entry name" value="Alpha-amylase"/>
    <property type="match status" value="1"/>
</dbReference>
<dbReference type="Pfam" id="PF02922">
    <property type="entry name" value="CBM_48"/>
    <property type="match status" value="1"/>
</dbReference>
<dbReference type="SUPFAM" id="SSF81296">
    <property type="entry name" value="E set domains"/>
    <property type="match status" value="1"/>
</dbReference>
<evidence type="ECO:0000313" key="15">
    <source>
        <dbReference type="Proteomes" id="UP000234950"/>
    </source>
</evidence>
<gene>
    <name evidence="10" type="primary">glgB</name>
    <name evidence="14" type="ORF">CVD27_02060</name>
</gene>
<evidence type="ECO:0000256" key="5">
    <source>
        <dbReference type="ARBA" id="ARBA00022600"/>
    </source>
</evidence>
<keyword evidence="8 10" id="KW-0320">Glycogen biosynthesis</keyword>
<keyword evidence="9 10" id="KW-0119">Carbohydrate metabolism</keyword>
<dbReference type="FunFam" id="2.60.40.1180:FF:000002">
    <property type="entry name" value="1,4-alpha-glucan branching enzyme GlgB"/>
    <property type="match status" value="1"/>
</dbReference>
<dbReference type="Pfam" id="PF02806">
    <property type="entry name" value="Alpha-amylase_C"/>
    <property type="match status" value="1"/>
</dbReference>
<evidence type="ECO:0000256" key="3">
    <source>
        <dbReference type="ARBA" id="ARBA00004964"/>
    </source>
</evidence>
<dbReference type="UniPathway" id="UPA00164"/>
<dbReference type="NCBIfam" id="NF008967">
    <property type="entry name" value="PRK12313.1"/>
    <property type="match status" value="1"/>
</dbReference>
<dbReference type="GO" id="GO:0004553">
    <property type="term" value="F:hydrolase activity, hydrolyzing O-glycosyl compounds"/>
    <property type="evidence" value="ECO:0007669"/>
    <property type="project" value="InterPro"/>
</dbReference>
<dbReference type="PANTHER" id="PTHR43651">
    <property type="entry name" value="1,4-ALPHA-GLUCAN-BRANCHING ENZYME"/>
    <property type="match status" value="1"/>
</dbReference>
<dbReference type="NCBIfam" id="TIGR01515">
    <property type="entry name" value="branching_enzym"/>
    <property type="match status" value="1"/>
</dbReference>
<name>A0A2N5HVV0_9BACI</name>
<comment type="similarity">
    <text evidence="4 10">Belongs to the glycosyl hydrolase 13 family. GlgB subfamily.</text>
</comment>
<evidence type="ECO:0000256" key="2">
    <source>
        <dbReference type="ARBA" id="ARBA00002953"/>
    </source>
</evidence>
<keyword evidence="5 10" id="KW-0321">Glycogen metabolism</keyword>
<reference evidence="14 15" key="1">
    <citation type="submission" date="2017-11" db="EMBL/GenBank/DDBJ databases">
        <title>Comparitive Functional Genomics of Dry Heat Resistant strains isolated from the Viking Spacecraft.</title>
        <authorList>
            <person name="Seuylemezian A."/>
            <person name="Cooper K."/>
            <person name="Vaishampayan P."/>
        </authorList>
    </citation>
    <scope>NUCLEOTIDE SEQUENCE [LARGE SCALE GENOMIC DNA]</scope>
    <source>
        <strain evidence="14 15">V32-6</strain>
    </source>
</reference>
<dbReference type="InterPro" id="IPR044143">
    <property type="entry name" value="GlgB_N_E_set_prok"/>
</dbReference>
<dbReference type="CDD" id="cd02855">
    <property type="entry name" value="E_set_GBE_prok_N"/>
    <property type="match status" value="1"/>
</dbReference>
<keyword evidence="15" id="KW-1185">Reference proteome</keyword>
<accession>A0A2N5HVV0</accession>
<evidence type="ECO:0000256" key="9">
    <source>
        <dbReference type="ARBA" id="ARBA00023277"/>
    </source>
</evidence>
<dbReference type="InterPro" id="IPR006047">
    <property type="entry name" value="GH13_cat_dom"/>
</dbReference>
<organism evidence="14 15">
    <name type="scientific">Neobacillus cucumis</name>
    <dbReference type="NCBI Taxonomy" id="1740721"/>
    <lineage>
        <taxon>Bacteria</taxon>
        <taxon>Bacillati</taxon>
        <taxon>Bacillota</taxon>
        <taxon>Bacilli</taxon>
        <taxon>Bacillales</taxon>
        <taxon>Bacillaceae</taxon>
        <taxon>Neobacillus</taxon>
    </lineage>
</organism>
<dbReference type="FunFam" id="3.20.20.80:FF:000003">
    <property type="entry name" value="1,4-alpha-glucan branching enzyme GlgB"/>
    <property type="match status" value="1"/>
</dbReference>
<feature type="region of interest" description="Disordered" evidence="12">
    <location>
        <begin position="637"/>
        <end position="671"/>
    </location>
</feature>
<dbReference type="PANTHER" id="PTHR43651:SF3">
    <property type="entry name" value="1,4-ALPHA-GLUCAN-BRANCHING ENZYME"/>
    <property type="match status" value="1"/>
</dbReference>
<comment type="catalytic activity">
    <reaction evidence="1 10">
        <text>Transfers a segment of a (1-&gt;4)-alpha-D-glucan chain to a primary hydroxy group in a similar glucan chain.</text>
        <dbReference type="EC" id="2.4.1.18"/>
    </reaction>
</comment>
<evidence type="ECO:0000256" key="6">
    <source>
        <dbReference type="ARBA" id="ARBA00022676"/>
    </source>
</evidence>
<dbReference type="GO" id="GO:0005978">
    <property type="term" value="P:glycogen biosynthetic process"/>
    <property type="evidence" value="ECO:0007669"/>
    <property type="project" value="UniProtKB-UniRule"/>
</dbReference>
<dbReference type="GO" id="GO:0003844">
    <property type="term" value="F:1,4-alpha-glucan branching enzyme activity"/>
    <property type="evidence" value="ECO:0007669"/>
    <property type="project" value="UniProtKB-UniRule"/>
</dbReference>
<dbReference type="HAMAP" id="MF_00685">
    <property type="entry name" value="GlgB"/>
    <property type="match status" value="1"/>
</dbReference>
<feature type="active site" description="Proton donor" evidence="10 11">
    <location>
        <position position="370"/>
    </location>
</feature>